<dbReference type="EMBL" id="JBBPBM010000043">
    <property type="protein sequence ID" value="KAK8523167.1"/>
    <property type="molecule type" value="Genomic_DNA"/>
</dbReference>
<name>A0ABR2CW85_9ROSI</name>
<comment type="caution">
    <text evidence="1">The sequence shown here is derived from an EMBL/GenBank/DDBJ whole genome shotgun (WGS) entry which is preliminary data.</text>
</comment>
<proteinExistence type="predicted"/>
<keyword evidence="2" id="KW-1185">Reference proteome</keyword>
<sequence>MLTEISQDGSTSILDKILAVLQQQIEPRSRRNGSQASRTAIPETVSSVIHGSSRNLCHLNLQLSILAMKILNPRHGQHLQLCLLMSTDTANAFPALPPYVNQSKLIYNAASLTT</sequence>
<evidence type="ECO:0000313" key="1">
    <source>
        <dbReference type="EMBL" id="KAK8523167.1"/>
    </source>
</evidence>
<organism evidence="1 2">
    <name type="scientific">Hibiscus sabdariffa</name>
    <name type="common">roselle</name>
    <dbReference type="NCBI Taxonomy" id="183260"/>
    <lineage>
        <taxon>Eukaryota</taxon>
        <taxon>Viridiplantae</taxon>
        <taxon>Streptophyta</taxon>
        <taxon>Embryophyta</taxon>
        <taxon>Tracheophyta</taxon>
        <taxon>Spermatophyta</taxon>
        <taxon>Magnoliopsida</taxon>
        <taxon>eudicotyledons</taxon>
        <taxon>Gunneridae</taxon>
        <taxon>Pentapetalae</taxon>
        <taxon>rosids</taxon>
        <taxon>malvids</taxon>
        <taxon>Malvales</taxon>
        <taxon>Malvaceae</taxon>
        <taxon>Malvoideae</taxon>
        <taxon>Hibiscus</taxon>
    </lineage>
</organism>
<dbReference type="Proteomes" id="UP001472677">
    <property type="component" value="Unassembled WGS sequence"/>
</dbReference>
<gene>
    <name evidence="1" type="ORF">V6N12_047697</name>
</gene>
<protein>
    <submittedName>
        <fullName evidence="1">Uncharacterized protein</fullName>
    </submittedName>
</protein>
<reference evidence="1 2" key="1">
    <citation type="journal article" date="2024" name="G3 (Bethesda)">
        <title>Genome assembly of Hibiscus sabdariffa L. provides insights into metabolisms of medicinal natural products.</title>
        <authorList>
            <person name="Kim T."/>
        </authorList>
    </citation>
    <scope>NUCLEOTIDE SEQUENCE [LARGE SCALE GENOMIC DNA]</scope>
    <source>
        <strain evidence="1">TK-2024</strain>
        <tissue evidence="1">Old leaves</tissue>
    </source>
</reference>
<evidence type="ECO:0000313" key="2">
    <source>
        <dbReference type="Proteomes" id="UP001472677"/>
    </source>
</evidence>
<accession>A0ABR2CW85</accession>